<dbReference type="InParanoid" id="A0A0G4GG95"/>
<proteinExistence type="predicted"/>
<evidence type="ECO:0000313" key="2">
    <source>
        <dbReference type="EMBL" id="CEM28636.1"/>
    </source>
</evidence>
<feature type="chain" id="PRO_5005189950" description="Generative cell specific-1/HAP2 domain-containing protein" evidence="1">
    <location>
        <begin position="19"/>
        <end position="352"/>
    </location>
</feature>
<sequence>MRTFVLFCGCLLACSASGGAPKRRTTGWGHHFRHRSKHGGHHGWHPKWHHTGGWHHGGHYHTKPRPPPVYYVPPPVHQGPYPAIRCNEFTGEAGRDGLPLLKAYDTEQILLGAWRPEFNSDVFGDTPLASVQYEGDVSHLYLDVFGIDNSGGPNAKTITIEGVKVLISTSCQSGFSGKVVTAQVGLTAVDAKTGAKGPHVWCPVKVECPPPGTPIIKCSYTPRCVQHFPVAARDTETGLPYLKGYDAAQDQIGVMTSSASDPVYGGQSLVSVHYAGRSLKEEELSSLDVTYDTEDDKQVLEVVTVPPKAIKATTCELEGTSSKHPIPVAVKVTLPSGATNSKVCPVIAESCE</sequence>
<keyword evidence="1" id="KW-0732">Signal</keyword>
<dbReference type="EMBL" id="CDMY01000656">
    <property type="protein sequence ID" value="CEM28636.1"/>
    <property type="molecule type" value="Genomic_DNA"/>
</dbReference>
<evidence type="ECO:0000313" key="3">
    <source>
        <dbReference type="Proteomes" id="UP000041254"/>
    </source>
</evidence>
<gene>
    <name evidence="2" type="ORF">Vbra_17739</name>
</gene>
<feature type="signal peptide" evidence="1">
    <location>
        <begin position="1"/>
        <end position="18"/>
    </location>
</feature>
<evidence type="ECO:0008006" key="4">
    <source>
        <dbReference type="Google" id="ProtNLM"/>
    </source>
</evidence>
<protein>
    <recommendedName>
        <fullName evidence="4">Generative cell specific-1/HAP2 domain-containing protein</fullName>
    </recommendedName>
</protein>
<reference evidence="2 3" key="1">
    <citation type="submission" date="2014-11" db="EMBL/GenBank/DDBJ databases">
        <authorList>
            <person name="Zhu J."/>
            <person name="Qi W."/>
            <person name="Song R."/>
        </authorList>
    </citation>
    <scope>NUCLEOTIDE SEQUENCE [LARGE SCALE GENOMIC DNA]</scope>
</reference>
<accession>A0A0G4GG95</accession>
<dbReference type="VEuPathDB" id="CryptoDB:Vbra_17739"/>
<keyword evidence="3" id="KW-1185">Reference proteome</keyword>
<dbReference type="Proteomes" id="UP000041254">
    <property type="component" value="Unassembled WGS sequence"/>
</dbReference>
<name>A0A0G4GG95_VITBC</name>
<organism evidence="2 3">
    <name type="scientific">Vitrella brassicaformis (strain CCMP3155)</name>
    <dbReference type="NCBI Taxonomy" id="1169540"/>
    <lineage>
        <taxon>Eukaryota</taxon>
        <taxon>Sar</taxon>
        <taxon>Alveolata</taxon>
        <taxon>Colpodellida</taxon>
        <taxon>Vitrellaceae</taxon>
        <taxon>Vitrella</taxon>
    </lineage>
</organism>
<evidence type="ECO:0000256" key="1">
    <source>
        <dbReference type="SAM" id="SignalP"/>
    </source>
</evidence>
<dbReference type="AlphaFoldDB" id="A0A0G4GG95"/>